<reference evidence="1 2" key="1">
    <citation type="submission" date="2024-05" db="EMBL/GenBank/DDBJ databases">
        <title>A draft genome resource for the thread blight pathogen Marasmius tenuissimus strain MS-2.</title>
        <authorList>
            <person name="Yulfo-Soto G.E."/>
            <person name="Baruah I.K."/>
            <person name="Amoako-Attah I."/>
            <person name="Bukari Y."/>
            <person name="Meinhardt L.W."/>
            <person name="Bailey B.A."/>
            <person name="Cohen S.P."/>
        </authorList>
    </citation>
    <scope>NUCLEOTIDE SEQUENCE [LARGE SCALE GENOMIC DNA]</scope>
    <source>
        <strain evidence="1 2">MS-2</strain>
    </source>
</reference>
<gene>
    <name evidence="1" type="ORF">AAF712_012165</name>
</gene>
<proteinExistence type="predicted"/>
<dbReference type="EMBL" id="JBBXMP010000150">
    <property type="protein sequence ID" value="KAL0061044.1"/>
    <property type="molecule type" value="Genomic_DNA"/>
</dbReference>
<sequence length="841" mass="95915">MSKMIAIFGGLSLPPQSPRIKNAHVTAMSHQASTQWDFVECLVADKEKLGYQLSDGDRYWVMWINLADIQKKHGDKLASSELNSAVEVATSQVEHIWPRTRKPDLLAPYFDVLLDHGTPRHLSKALAILCDILTDQRNVHPAMIKVVWRFLLLDPATLSPQSQDRFLSVLWRRAQVHPHSVPGSRSMATHIFNPSTKRHERHVLGVRHLVAMLTAPLFPIYFTSVPSSVSRWAIGTLRASLSPKLTHEARWRKMSLLALSHSFEHRPSATVSSECEFSDWDAILTLHMFEIVVTNLADNRTEGARIMLGSLWRRWLEIPDNVERPSFVNRAFIAGCFRLAGRIGALDICNDAYRYCAQQELLLADSRDTKAERDQVEALVNDYAEAFVRAGGGRFTHVLRAISSPSRTTFAANAVITLPAFITRDITIAYDLYAYCVRNGISIAPEVEYRLALELAPTLPSATIPFLSKYRNEVDKLHDLLPLFLRSLLMHHRQYVTPTQGRAIAEAMTVLLDSTVPALSLRLPISHALKLVAPHCPELVVHWVHVILKQSPSYFRPRFLRSLTRVLIHHRFYRSALRLQRATCGGTARGREEIREMLFFVLVRRGANNLATRCHPSFMGKLRELSAKGSQRFFLRRPALTSTARMRSRRPDPRLISCLFLSYLQRGRQDTARKMLVNTARYMDARMRTSLGNAFLDSLVSDGKSLNVLNRTREYLSRRVGFIEDRITLNIFIKALLRRGDMDSYRIRILFDQLVRAGYPVKDQWRRNHGVPFGSPPSSSFPFDLTLSKMPPITFRKHVQPLYKMFIKGFHLRKDIVGAKTVIGILKGEEVVFLTQRTRVD</sequence>
<evidence type="ECO:0000313" key="2">
    <source>
        <dbReference type="Proteomes" id="UP001437256"/>
    </source>
</evidence>
<evidence type="ECO:0000313" key="1">
    <source>
        <dbReference type="EMBL" id="KAL0061044.1"/>
    </source>
</evidence>
<name>A0ABR2ZJA1_9AGAR</name>
<dbReference type="Proteomes" id="UP001437256">
    <property type="component" value="Unassembled WGS sequence"/>
</dbReference>
<organism evidence="1 2">
    <name type="scientific">Marasmius tenuissimus</name>
    <dbReference type="NCBI Taxonomy" id="585030"/>
    <lineage>
        <taxon>Eukaryota</taxon>
        <taxon>Fungi</taxon>
        <taxon>Dikarya</taxon>
        <taxon>Basidiomycota</taxon>
        <taxon>Agaricomycotina</taxon>
        <taxon>Agaricomycetes</taxon>
        <taxon>Agaricomycetidae</taxon>
        <taxon>Agaricales</taxon>
        <taxon>Marasmiineae</taxon>
        <taxon>Marasmiaceae</taxon>
        <taxon>Marasmius</taxon>
    </lineage>
</organism>
<keyword evidence="2" id="KW-1185">Reference proteome</keyword>
<protein>
    <submittedName>
        <fullName evidence="1">Uncharacterized protein</fullName>
    </submittedName>
</protein>
<accession>A0ABR2ZJA1</accession>
<comment type="caution">
    <text evidence="1">The sequence shown here is derived from an EMBL/GenBank/DDBJ whole genome shotgun (WGS) entry which is preliminary data.</text>
</comment>